<dbReference type="RefSeq" id="WP_065396311.1">
    <property type="nucleotide sequence ID" value="NZ_MAYH01000049.1"/>
</dbReference>
<evidence type="ECO:0000313" key="2">
    <source>
        <dbReference type="EMBL" id="OCA68440.1"/>
    </source>
</evidence>
<keyword evidence="3" id="KW-1185">Reference proteome</keyword>
<evidence type="ECO:0000256" key="1">
    <source>
        <dbReference type="SAM" id="MobiDB-lite"/>
    </source>
</evidence>
<evidence type="ECO:0000313" key="3">
    <source>
        <dbReference type="Proteomes" id="UP000092651"/>
    </source>
</evidence>
<proteinExistence type="predicted"/>
<dbReference type="EMBL" id="MAYH01000049">
    <property type="protein sequence ID" value="OCA68440.1"/>
    <property type="molecule type" value="Genomic_DNA"/>
</dbReference>
<dbReference type="InterPro" id="IPR059231">
    <property type="entry name" value="Leader_pinensin"/>
</dbReference>
<dbReference type="AlphaFoldDB" id="A0A1B8ZA40"/>
<dbReference type="NCBIfam" id="NF038180">
    <property type="entry name" value="leader_pinensin"/>
    <property type="match status" value="1"/>
</dbReference>
<accession>A0A1B8ZA40</accession>
<feature type="region of interest" description="Disordered" evidence="1">
    <location>
        <begin position="29"/>
        <end position="59"/>
    </location>
</feature>
<name>A0A1B8ZA40_9FLAO</name>
<dbReference type="Proteomes" id="UP000092651">
    <property type="component" value="Unassembled WGS sequence"/>
</dbReference>
<reference evidence="2 3" key="1">
    <citation type="submission" date="2016-07" db="EMBL/GenBank/DDBJ databases">
        <authorList>
            <person name="Jeong J.-J."/>
            <person name="Kim D.W."/>
            <person name="Sang M.K."/>
            <person name="Choi I.-G."/>
            <person name="Kim K.D."/>
        </authorList>
    </citation>
    <scope>NUCLEOTIDE SEQUENCE [LARGE SCALE GENOMIC DNA]</scope>
    <source>
        <strain evidence="2 3">UTM-3</strain>
    </source>
</reference>
<sequence>MENKKLTLEDLKLESFLTEIDNSKLVKVQGGNGAYSDDDTEGEYCNTTPETDEDTGPVACPDTDYTYGGGATCGDCPTYETTDTVGDQTEGSCDGQCTD</sequence>
<organism evidence="2 3">
    <name type="scientific">Chryseobacterium artocarpi</name>
    <dbReference type="NCBI Taxonomy" id="1414727"/>
    <lineage>
        <taxon>Bacteria</taxon>
        <taxon>Pseudomonadati</taxon>
        <taxon>Bacteroidota</taxon>
        <taxon>Flavobacteriia</taxon>
        <taxon>Flavobacteriales</taxon>
        <taxon>Weeksellaceae</taxon>
        <taxon>Chryseobacterium group</taxon>
        <taxon>Chryseobacterium</taxon>
    </lineage>
</organism>
<protein>
    <submittedName>
        <fullName evidence="2">Uncharacterized protein</fullName>
    </submittedName>
</protein>
<gene>
    <name evidence="2" type="ORF">BBI01_18525</name>
</gene>
<comment type="caution">
    <text evidence="2">The sequence shown here is derived from an EMBL/GenBank/DDBJ whole genome shotgun (WGS) entry which is preliminary data.</text>
</comment>